<feature type="transmembrane region" description="Helical" evidence="7">
    <location>
        <begin position="285"/>
        <end position="304"/>
    </location>
</feature>
<feature type="transmembrane region" description="Helical" evidence="7">
    <location>
        <begin position="324"/>
        <end position="356"/>
    </location>
</feature>
<evidence type="ECO:0000313" key="10">
    <source>
        <dbReference type="Proteomes" id="UP000245539"/>
    </source>
</evidence>
<feature type="transmembrane region" description="Helical" evidence="7">
    <location>
        <begin position="226"/>
        <end position="244"/>
    </location>
</feature>
<feature type="transmembrane region" description="Helical" evidence="7">
    <location>
        <begin position="100"/>
        <end position="122"/>
    </location>
</feature>
<keyword evidence="5 7" id="KW-1133">Transmembrane helix</keyword>
<evidence type="ECO:0000256" key="1">
    <source>
        <dbReference type="ARBA" id="ARBA00004429"/>
    </source>
</evidence>
<evidence type="ECO:0000256" key="5">
    <source>
        <dbReference type="ARBA" id="ARBA00022989"/>
    </source>
</evidence>
<evidence type="ECO:0000256" key="2">
    <source>
        <dbReference type="ARBA" id="ARBA00022475"/>
    </source>
</evidence>
<dbReference type="Proteomes" id="UP000245539">
    <property type="component" value="Unassembled WGS sequence"/>
</dbReference>
<organism evidence="9 10">
    <name type="scientific">Leucothrix pacifica</name>
    <dbReference type="NCBI Taxonomy" id="1247513"/>
    <lineage>
        <taxon>Bacteria</taxon>
        <taxon>Pseudomonadati</taxon>
        <taxon>Pseudomonadota</taxon>
        <taxon>Gammaproteobacteria</taxon>
        <taxon>Thiotrichales</taxon>
        <taxon>Thiotrichaceae</taxon>
        <taxon>Leucothrix</taxon>
    </lineage>
</organism>
<dbReference type="PANTHER" id="PTHR33362:SF5">
    <property type="entry name" value="C4-DICARBOXYLATE TRAP TRANSPORTER LARGE PERMEASE PROTEIN DCTM"/>
    <property type="match status" value="1"/>
</dbReference>
<dbReference type="InterPro" id="IPR010656">
    <property type="entry name" value="DctM"/>
</dbReference>
<dbReference type="OrthoDB" id="9796052at2"/>
<comment type="subunit">
    <text evidence="7">The complex comprises the extracytoplasmic solute receptor protein and the two transmembrane proteins.</text>
</comment>
<accession>A0A317CI49</accession>
<protein>
    <recommendedName>
        <fullName evidence="7">TRAP transporter large permease protein</fullName>
    </recommendedName>
</protein>
<keyword evidence="2" id="KW-1003">Cell membrane</keyword>
<feature type="transmembrane region" description="Helical" evidence="7">
    <location>
        <begin position="143"/>
        <end position="167"/>
    </location>
</feature>
<evidence type="ECO:0000313" key="9">
    <source>
        <dbReference type="EMBL" id="PWQ98235.1"/>
    </source>
</evidence>
<dbReference type="AlphaFoldDB" id="A0A317CI49"/>
<dbReference type="GO" id="GO:0022857">
    <property type="term" value="F:transmembrane transporter activity"/>
    <property type="evidence" value="ECO:0007669"/>
    <property type="project" value="UniProtKB-UniRule"/>
</dbReference>
<feature type="transmembrane region" description="Helical" evidence="7">
    <location>
        <begin position="405"/>
        <end position="429"/>
    </location>
</feature>
<name>A0A317CI49_9GAMM</name>
<reference evidence="9 10" key="1">
    <citation type="submission" date="2018-05" db="EMBL/GenBank/DDBJ databases">
        <title>Leucothrix arctica sp. nov., isolated from Arctic seawater.</title>
        <authorList>
            <person name="Choi A."/>
            <person name="Baek K."/>
        </authorList>
    </citation>
    <scope>NUCLEOTIDE SEQUENCE [LARGE SCALE GENOMIC DNA]</scope>
    <source>
        <strain evidence="9 10">JCM 18388</strain>
    </source>
</reference>
<feature type="transmembrane region" description="Helical" evidence="7">
    <location>
        <begin position="60"/>
        <end position="80"/>
    </location>
</feature>
<gene>
    <name evidence="9" type="ORF">DKW60_08395</name>
</gene>
<dbReference type="PANTHER" id="PTHR33362">
    <property type="entry name" value="SIALIC ACID TRAP TRANSPORTER PERMEASE PROTEIN SIAT-RELATED"/>
    <property type="match status" value="1"/>
</dbReference>
<evidence type="ECO:0000256" key="6">
    <source>
        <dbReference type="ARBA" id="ARBA00023136"/>
    </source>
</evidence>
<comment type="subcellular location">
    <subcellularLocation>
        <location evidence="1 7">Cell inner membrane</location>
        <topology evidence="1 7">Multi-pass membrane protein</topology>
    </subcellularLocation>
</comment>
<evidence type="ECO:0000256" key="3">
    <source>
        <dbReference type="ARBA" id="ARBA00022519"/>
    </source>
</evidence>
<keyword evidence="3 7" id="KW-0997">Cell inner membrane</keyword>
<feature type="transmembrane region" description="Helical" evidence="7">
    <location>
        <begin position="363"/>
        <end position="385"/>
    </location>
</feature>
<sequence>MMDSTLIGFILFASLILMLTSGIWVALTLTGVSIIGLLLIENNSIGLLLGTSSWSAMTSWSLTALPLFIWMGEILFRTRLSQDLFEGLAPWLSKLPGKLLHVNILSCGIFAAVSGSSAATAATIGRMTLPELAKRGYSEKMAIGTLAGSGTLGLLIPPSIILIVYGVSAEVSIARLFLAGALPGLVLIVLFMLYTVVWTMLNKDADTVSDDISYSFKQKIQALKKLIPIVLLIGGVLGSIYKGFATPTEAAALGVAGALLLSAVLGSFSWASLGDSIVGAVKNSCMLGLILVGAHFLTLAMGFIGIPNALAEWIASLGLSPLGLIFYLTIFFVIMGCFLDGISVIVLTTSVVLPMVTQANIDLIWFGIFLVLVVEMSQITPPVGFNLFVIQALTGKNILYVAKAALPFFFIIASAIIIITIFPSLVLYLPTLMSS</sequence>
<evidence type="ECO:0000256" key="4">
    <source>
        <dbReference type="ARBA" id="ARBA00022692"/>
    </source>
</evidence>
<comment type="function">
    <text evidence="7">Part of the tripartite ATP-independent periplasmic (TRAP) transport system.</text>
</comment>
<feature type="transmembrane region" description="Helical" evidence="7">
    <location>
        <begin position="6"/>
        <end position="39"/>
    </location>
</feature>
<keyword evidence="7" id="KW-0813">Transport</keyword>
<dbReference type="NCBIfam" id="TIGR00786">
    <property type="entry name" value="dctM"/>
    <property type="match status" value="1"/>
</dbReference>
<comment type="caution">
    <text evidence="9">The sequence shown here is derived from an EMBL/GenBank/DDBJ whole genome shotgun (WGS) entry which is preliminary data.</text>
</comment>
<dbReference type="Pfam" id="PF06808">
    <property type="entry name" value="DctM"/>
    <property type="match status" value="1"/>
</dbReference>
<proteinExistence type="inferred from homology"/>
<dbReference type="PIRSF" id="PIRSF006066">
    <property type="entry name" value="HI0050"/>
    <property type="match status" value="1"/>
</dbReference>
<keyword evidence="6 7" id="KW-0472">Membrane</keyword>
<comment type="similarity">
    <text evidence="7">Belongs to the TRAP transporter large permease family.</text>
</comment>
<evidence type="ECO:0000256" key="7">
    <source>
        <dbReference type="RuleBase" id="RU369079"/>
    </source>
</evidence>
<feature type="transmembrane region" description="Helical" evidence="7">
    <location>
        <begin position="173"/>
        <end position="194"/>
    </location>
</feature>
<dbReference type="EMBL" id="QGKM01000017">
    <property type="protein sequence ID" value="PWQ98235.1"/>
    <property type="molecule type" value="Genomic_DNA"/>
</dbReference>
<dbReference type="GO" id="GO:0005886">
    <property type="term" value="C:plasma membrane"/>
    <property type="evidence" value="ECO:0007669"/>
    <property type="project" value="UniProtKB-SubCell"/>
</dbReference>
<feature type="domain" description="TRAP C4-dicarboxylate transport system permease DctM subunit" evidence="8">
    <location>
        <begin position="12"/>
        <end position="424"/>
    </location>
</feature>
<keyword evidence="10" id="KW-1185">Reference proteome</keyword>
<keyword evidence="4 7" id="KW-0812">Transmembrane</keyword>
<feature type="transmembrane region" description="Helical" evidence="7">
    <location>
        <begin position="250"/>
        <end position="273"/>
    </location>
</feature>
<dbReference type="InterPro" id="IPR004681">
    <property type="entry name" value="TRAP_DctM"/>
</dbReference>
<evidence type="ECO:0000259" key="8">
    <source>
        <dbReference type="Pfam" id="PF06808"/>
    </source>
</evidence>